<evidence type="ECO:0000256" key="5">
    <source>
        <dbReference type="SAM" id="MobiDB-lite"/>
    </source>
</evidence>
<dbReference type="GO" id="GO:0005634">
    <property type="term" value="C:nucleus"/>
    <property type="evidence" value="ECO:0007669"/>
    <property type="project" value="UniProtKB-SubCell"/>
</dbReference>
<protein>
    <submittedName>
        <fullName evidence="6">Uncharacterized protein</fullName>
    </submittedName>
</protein>
<dbReference type="EMBL" id="CP144748">
    <property type="protein sequence ID" value="WVZ69401.1"/>
    <property type="molecule type" value="Genomic_DNA"/>
</dbReference>
<keyword evidence="3" id="KW-0963">Cytoplasm</keyword>
<proteinExistence type="predicted"/>
<dbReference type="AlphaFoldDB" id="A0AAQ3WQ39"/>
<evidence type="ECO:0000313" key="7">
    <source>
        <dbReference type="Proteomes" id="UP001341281"/>
    </source>
</evidence>
<evidence type="ECO:0000256" key="1">
    <source>
        <dbReference type="ARBA" id="ARBA00004123"/>
    </source>
</evidence>
<evidence type="ECO:0000313" key="6">
    <source>
        <dbReference type="EMBL" id="WVZ69400.1"/>
    </source>
</evidence>
<sequence>MNNVLYQLCTITDSRLDIGEGREINPKEREDYQVVIEDGKFLYKKSGQILDTSCRPQDAKWVFVLSTSKNLYVDRAHVRLPVRALDVGAGAGEPAAEMQQQHCHLKVCLAAAPKLQHPDVRKRLRGVHAEGGIPVASAAQSSCSGTCSWFRCRPRDCSLGELPLRLRQAKRRLASGSPPVTPILDDEEKWKKMAED</sequence>
<dbReference type="PANTHER" id="PTHR31250:SF14">
    <property type="entry name" value="IQ DOMAIN-CONTAINING PROTEIN IQM2"/>
    <property type="match status" value="1"/>
</dbReference>
<organism evidence="6 7">
    <name type="scientific">Paspalum notatum var. saurae</name>
    <dbReference type="NCBI Taxonomy" id="547442"/>
    <lineage>
        <taxon>Eukaryota</taxon>
        <taxon>Viridiplantae</taxon>
        <taxon>Streptophyta</taxon>
        <taxon>Embryophyta</taxon>
        <taxon>Tracheophyta</taxon>
        <taxon>Spermatophyta</taxon>
        <taxon>Magnoliopsida</taxon>
        <taxon>Liliopsida</taxon>
        <taxon>Poales</taxon>
        <taxon>Poaceae</taxon>
        <taxon>PACMAD clade</taxon>
        <taxon>Panicoideae</taxon>
        <taxon>Andropogonodae</taxon>
        <taxon>Paspaleae</taxon>
        <taxon>Paspalinae</taxon>
        <taxon>Paspalum</taxon>
    </lineage>
</organism>
<dbReference type="Proteomes" id="UP001341281">
    <property type="component" value="Chromosome 04"/>
</dbReference>
<keyword evidence="4" id="KW-0539">Nucleus</keyword>
<evidence type="ECO:0000256" key="3">
    <source>
        <dbReference type="ARBA" id="ARBA00022490"/>
    </source>
</evidence>
<evidence type="ECO:0000256" key="4">
    <source>
        <dbReference type="ARBA" id="ARBA00023242"/>
    </source>
</evidence>
<dbReference type="EMBL" id="CP144748">
    <property type="protein sequence ID" value="WVZ69400.1"/>
    <property type="molecule type" value="Genomic_DNA"/>
</dbReference>
<feature type="region of interest" description="Disordered" evidence="5">
    <location>
        <begin position="170"/>
        <end position="196"/>
    </location>
</feature>
<accession>A0AAQ3WQ39</accession>
<reference evidence="6 7" key="1">
    <citation type="submission" date="2024-02" db="EMBL/GenBank/DDBJ databases">
        <title>High-quality chromosome-scale genome assembly of Pensacola bahiagrass (Paspalum notatum Flugge var. saurae).</title>
        <authorList>
            <person name="Vega J.M."/>
            <person name="Podio M."/>
            <person name="Orjuela J."/>
            <person name="Siena L.A."/>
            <person name="Pessino S.C."/>
            <person name="Combes M.C."/>
            <person name="Mariac C."/>
            <person name="Albertini E."/>
            <person name="Pupilli F."/>
            <person name="Ortiz J.P.A."/>
            <person name="Leblanc O."/>
        </authorList>
    </citation>
    <scope>NUCLEOTIDE SEQUENCE [LARGE SCALE GENOMIC DNA]</scope>
    <source>
        <strain evidence="6">R1</strain>
        <tissue evidence="6">Leaf</tissue>
    </source>
</reference>
<dbReference type="PANTHER" id="PTHR31250">
    <property type="entry name" value="IQ DOMAIN-CONTAINING PROTEIN IQM3"/>
    <property type="match status" value="1"/>
</dbReference>
<dbReference type="InterPro" id="IPR044159">
    <property type="entry name" value="IQM"/>
</dbReference>
<comment type="subcellular location">
    <subcellularLocation>
        <location evidence="2">Cytoplasm</location>
    </subcellularLocation>
    <subcellularLocation>
        <location evidence="1">Nucleus</location>
    </subcellularLocation>
</comment>
<name>A0AAQ3WQ39_PASNO</name>
<evidence type="ECO:0000256" key="2">
    <source>
        <dbReference type="ARBA" id="ARBA00004496"/>
    </source>
</evidence>
<keyword evidence="7" id="KW-1185">Reference proteome</keyword>
<gene>
    <name evidence="6" type="ORF">U9M48_018191</name>
</gene>
<dbReference type="GO" id="GO:0005737">
    <property type="term" value="C:cytoplasm"/>
    <property type="evidence" value="ECO:0007669"/>
    <property type="project" value="UniProtKB-SubCell"/>
</dbReference>